<protein>
    <submittedName>
        <fullName evidence="1">Uncharacterized protein</fullName>
    </submittedName>
</protein>
<reference evidence="1 2" key="1">
    <citation type="submission" date="2019-09" db="EMBL/GenBank/DDBJ databases">
        <title>Actinomadura physcomitrii sp. nov., a novel actinomycete isolated from moss [Physcomitrium sphaericum (Ludw) Fuernr].</title>
        <authorList>
            <person name="Liu C."/>
            <person name="Zhuang X."/>
        </authorList>
    </citation>
    <scope>NUCLEOTIDE SEQUENCE [LARGE SCALE GENOMIC DNA]</scope>
    <source>
        <strain evidence="1 2">CYP1-1B</strain>
    </source>
</reference>
<proteinExistence type="predicted"/>
<keyword evidence="2" id="KW-1185">Reference proteome</keyword>
<name>A0A6L3VFU2_9ACTN</name>
<dbReference type="OrthoDB" id="3478678at2"/>
<dbReference type="AlphaFoldDB" id="A0A6L3VFU2"/>
<dbReference type="RefSeq" id="WP_151545551.1">
    <property type="nucleotide sequence ID" value="NZ_WBMR01000203.1"/>
</dbReference>
<organism evidence="1 2">
    <name type="scientific">Actinomadura montaniterrae</name>
    <dbReference type="NCBI Taxonomy" id="1803903"/>
    <lineage>
        <taxon>Bacteria</taxon>
        <taxon>Bacillati</taxon>
        <taxon>Actinomycetota</taxon>
        <taxon>Actinomycetes</taxon>
        <taxon>Streptosporangiales</taxon>
        <taxon>Thermomonosporaceae</taxon>
        <taxon>Actinomadura</taxon>
    </lineage>
</organism>
<evidence type="ECO:0000313" key="1">
    <source>
        <dbReference type="EMBL" id="KAB2365751.1"/>
    </source>
</evidence>
<sequence length="96" mass="10282">MTPDARARLEALGTVLRAHGLRARMTLDGLHVENPEAPGCCAAHPADVIGVRAREDDGGRPWFFTSWCHPIAEADQISDAVLALKSLLNGEPGVEL</sequence>
<evidence type="ECO:0000313" key="2">
    <source>
        <dbReference type="Proteomes" id="UP000483004"/>
    </source>
</evidence>
<gene>
    <name evidence="1" type="ORF">F9B16_40405</name>
</gene>
<dbReference type="Proteomes" id="UP000483004">
    <property type="component" value="Unassembled WGS sequence"/>
</dbReference>
<dbReference type="EMBL" id="WBMR01000203">
    <property type="protein sequence ID" value="KAB2365751.1"/>
    <property type="molecule type" value="Genomic_DNA"/>
</dbReference>
<accession>A0A6L3VFU2</accession>
<comment type="caution">
    <text evidence="1">The sequence shown here is derived from an EMBL/GenBank/DDBJ whole genome shotgun (WGS) entry which is preliminary data.</text>
</comment>